<reference evidence="1 2" key="1">
    <citation type="journal article" date="2012" name="J. Bacteriol.">
        <title>Complete genome sequence of Klebsiella pneumoniae subsp. pneumoniae HS11286, a multidrug-resistant strain isolated from human sputum.</title>
        <authorList>
            <person name="Liu P."/>
            <person name="Li P."/>
            <person name="Jiang X."/>
            <person name="Bi D."/>
            <person name="Xie Y."/>
            <person name="Tai C."/>
            <person name="Deng Z."/>
            <person name="Rajakumar K."/>
            <person name="Ou H.Y."/>
        </authorList>
    </citation>
    <scope>NUCLEOTIDE SEQUENCE [LARGE SCALE GENOMIC DNA]</scope>
    <source>
        <strain evidence="1 2">HS11286</strain>
    </source>
</reference>
<dbReference type="Proteomes" id="UP000007841">
    <property type="component" value="Chromosome"/>
</dbReference>
<evidence type="ECO:0000313" key="2">
    <source>
        <dbReference type="Proteomes" id="UP000007841"/>
    </source>
</evidence>
<dbReference type="KEGG" id="kpm:KPHS_32590"/>
<dbReference type="EMBL" id="CP003200">
    <property type="protein sequence ID" value="AEW61957.1"/>
    <property type="molecule type" value="Genomic_DNA"/>
</dbReference>
<evidence type="ECO:0000313" key="1">
    <source>
        <dbReference type="EMBL" id="AEW61957.1"/>
    </source>
</evidence>
<keyword evidence="2" id="KW-1185">Reference proteome</keyword>
<dbReference type="AlphaFoldDB" id="A0A0H3GUG3"/>
<sequence length="40" mass="4957">MIYQQRRNGNMQQDPEVNIFSFQQIMVSIYLEKMFRVKMN</sequence>
<gene>
    <name evidence="1" type="ordered locus">KPHS_32590</name>
</gene>
<dbReference type="GeneID" id="11848283"/>
<dbReference type="RefSeq" id="YP_005227560.1">
    <property type="nucleotide sequence ID" value="NC_016845.1"/>
</dbReference>
<protein>
    <submittedName>
        <fullName evidence="1">Uncharacterized protein</fullName>
    </submittedName>
</protein>
<dbReference type="HOGENOM" id="CLU_219406_0_0_6"/>
<name>A0A0H3GUG3_KLEPH</name>
<organism evidence="1 2">
    <name type="scientific">Klebsiella pneumoniae subsp. pneumoniae (strain HS11286)</name>
    <dbReference type="NCBI Taxonomy" id="1125630"/>
    <lineage>
        <taxon>Bacteria</taxon>
        <taxon>Pseudomonadati</taxon>
        <taxon>Pseudomonadota</taxon>
        <taxon>Gammaproteobacteria</taxon>
        <taxon>Enterobacterales</taxon>
        <taxon>Enterobacteriaceae</taxon>
        <taxon>Klebsiella/Raoultella group</taxon>
        <taxon>Klebsiella</taxon>
        <taxon>Klebsiella pneumoniae complex</taxon>
    </lineage>
</organism>
<proteinExistence type="predicted"/>
<dbReference type="PATRIC" id="fig|1125630.4.peg.3175"/>
<accession>A0A0H3GUG3</accession>
<dbReference type="STRING" id="1125630.KPHS_32590"/>
<dbReference type="RefSeq" id="WP_004154026.1">
    <property type="nucleotide sequence ID" value="NC_016845.1"/>
</dbReference>